<proteinExistence type="predicted"/>
<accession>A0A6C7ECH1</accession>
<dbReference type="EMBL" id="AP012057">
    <property type="protein sequence ID" value="BAN02825.1"/>
    <property type="molecule type" value="Genomic_DNA"/>
</dbReference>
<evidence type="ECO:0000313" key="2">
    <source>
        <dbReference type="Proteomes" id="UP000011863"/>
    </source>
</evidence>
<name>A0A6C7ECH1_ILUCY</name>
<dbReference type="AlphaFoldDB" id="A0A6C7ECH1"/>
<dbReference type="KEGG" id="aym:YM304_25110"/>
<sequence length="119" mass="13253">MPGMYGVPQDLDLSAVAGEFTTQVRVGQYDLQFTFGSVNFAVQSQVSVLDGERVVARWSEGVWPEAGFFDVMNAAVVGWTIGPDRIDLDLENGLSLRFVDDSEQYETMQIRIGDDLWVI</sequence>
<organism evidence="1 2">
    <name type="scientific">Ilumatobacter coccineus (strain NBRC 103263 / KCTC 29153 / YM16-304)</name>
    <dbReference type="NCBI Taxonomy" id="1313172"/>
    <lineage>
        <taxon>Bacteria</taxon>
        <taxon>Bacillati</taxon>
        <taxon>Actinomycetota</taxon>
        <taxon>Acidimicrobiia</taxon>
        <taxon>Acidimicrobiales</taxon>
        <taxon>Ilumatobacteraceae</taxon>
        <taxon>Ilumatobacter</taxon>
    </lineage>
</organism>
<dbReference type="Proteomes" id="UP000011863">
    <property type="component" value="Chromosome"/>
</dbReference>
<protein>
    <submittedName>
        <fullName evidence="1">Uncharacterized protein</fullName>
    </submittedName>
</protein>
<gene>
    <name evidence="1" type="ORF">YM304_25110</name>
</gene>
<keyword evidence="2" id="KW-1185">Reference proteome</keyword>
<evidence type="ECO:0000313" key="1">
    <source>
        <dbReference type="EMBL" id="BAN02825.1"/>
    </source>
</evidence>
<reference evidence="1 2" key="1">
    <citation type="journal article" date="2013" name="Int. J. Syst. Evol. Microbiol.">
        <title>Ilumatobacter nonamiense sp. nov. and Ilumatobacter coccineum sp. nov., isolated from seashore sand.</title>
        <authorList>
            <person name="Matsumoto A."/>
            <person name="Kasai H."/>
            <person name="Matsuo Y."/>
            <person name="Shizuri Y."/>
            <person name="Ichikawa N."/>
            <person name="Fujita N."/>
            <person name="Omura S."/>
            <person name="Takahashi Y."/>
        </authorList>
    </citation>
    <scope>NUCLEOTIDE SEQUENCE [LARGE SCALE GENOMIC DNA]</scope>
    <source>
        <strain evidence="2">NBRC 103263 / KCTC 29153 / YM16-304</strain>
    </source>
</reference>